<sequence>MEFAMIIRKKYKFYAAHRNEELQDKCRNLHGHRYGIVCHFEVQRTGSYSTLFSDFDDKIGPFLKEKYDHGMLINVNDPLYTTLKTHMVTHGEDFKLCEFQGPTSVENLAYKLFTEITRMGFDLSLLEVQETDTSVISYDREDWARDNEAQVFSAAHTVDTAQ</sequence>
<evidence type="ECO:0000256" key="3">
    <source>
        <dbReference type="ARBA" id="ARBA00012982"/>
    </source>
</evidence>
<evidence type="ECO:0000256" key="6">
    <source>
        <dbReference type="ARBA" id="ARBA00048807"/>
    </source>
</evidence>
<evidence type="ECO:0000313" key="8">
    <source>
        <dbReference type="Proteomes" id="UP000240009"/>
    </source>
</evidence>
<dbReference type="GO" id="GO:0070497">
    <property type="term" value="F:6-carboxytetrahydropterin synthase activity"/>
    <property type="evidence" value="ECO:0007669"/>
    <property type="project" value="UniProtKB-EC"/>
</dbReference>
<comment type="similarity">
    <text evidence="2">Belongs to the PTPS family. QueD subfamily.</text>
</comment>
<protein>
    <recommendedName>
        <fullName evidence="4">6-carboxy-5,6,7,8-tetrahydropterin synthase</fullName>
        <ecNumber evidence="3">4.1.2.50</ecNumber>
    </recommendedName>
    <alternativeName>
        <fullName evidence="5">Queuosine biosynthesis protein QueD</fullName>
    </alternativeName>
</protein>
<gene>
    <name evidence="7" type="ORF">C5Y96_23295</name>
</gene>
<dbReference type="InterPro" id="IPR038418">
    <property type="entry name" value="6-PTP_synth/QueD_sf"/>
</dbReference>
<dbReference type="EMBL" id="PUIA01000074">
    <property type="protein sequence ID" value="PQO25739.1"/>
    <property type="molecule type" value="Genomic_DNA"/>
</dbReference>
<dbReference type="Pfam" id="PF01242">
    <property type="entry name" value="PTPS"/>
    <property type="match status" value="1"/>
</dbReference>
<evidence type="ECO:0000256" key="1">
    <source>
        <dbReference type="ARBA" id="ARBA00005061"/>
    </source>
</evidence>
<reference evidence="7 8" key="1">
    <citation type="submission" date="2018-02" db="EMBL/GenBank/DDBJ databases">
        <title>Comparative genomes isolates from brazilian mangrove.</title>
        <authorList>
            <person name="Araujo J.E."/>
            <person name="Taketani R.G."/>
            <person name="Silva M.C.P."/>
            <person name="Loureco M.V."/>
            <person name="Andreote F.D."/>
        </authorList>
    </citation>
    <scope>NUCLEOTIDE SEQUENCE [LARGE SCALE GENOMIC DNA]</scope>
    <source>
        <strain evidence="7 8">HEX-2 MGV</strain>
    </source>
</reference>
<accession>A0A2S8F0S4</accession>
<comment type="catalytic activity">
    <reaction evidence="6">
        <text>7,8-dihydroneopterin 3'-triphosphate + H2O = 6-carboxy-5,6,7,8-tetrahydropterin + triphosphate + acetaldehyde + 2 H(+)</text>
        <dbReference type="Rhea" id="RHEA:27966"/>
        <dbReference type="ChEBI" id="CHEBI:15343"/>
        <dbReference type="ChEBI" id="CHEBI:15377"/>
        <dbReference type="ChEBI" id="CHEBI:15378"/>
        <dbReference type="ChEBI" id="CHEBI:18036"/>
        <dbReference type="ChEBI" id="CHEBI:58462"/>
        <dbReference type="ChEBI" id="CHEBI:61032"/>
        <dbReference type="EC" id="4.1.2.50"/>
    </reaction>
</comment>
<name>A0A2S8F0S4_9BACT</name>
<evidence type="ECO:0000256" key="2">
    <source>
        <dbReference type="ARBA" id="ARBA00008900"/>
    </source>
</evidence>
<dbReference type="UniPathway" id="UPA00391"/>
<evidence type="ECO:0000313" key="7">
    <source>
        <dbReference type="EMBL" id="PQO25739.1"/>
    </source>
</evidence>
<dbReference type="AlphaFoldDB" id="A0A2S8F0S4"/>
<evidence type="ECO:0000256" key="5">
    <source>
        <dbReference type="ARBA" id="ARBA00031449"/>
    </source>
</evidence>
<dbReference type="InterPro" id="IPR007115">
    <property type="entry name" value="6-PTP_synth/QueD"/>
</dbReference>
<comment type="pathway">
    <text evidence="1">Purine metabolism; 7-cyano-7-deazaguanine biosynthesis.</text>
</comment>
<dbReference type="Proteomes" id="UP000240009">
    <property type="component" value="Unassembled WGS sequence"/>
</dbReference>
<dbReference type="Gene3D" id="3.30.479.10">
    <property type="entry name" value="6-pyruvoyl tetrahydropterin synthase/QueD"/>
    <property type="match status" value="1"/>
</dbReference>
<proteinExistence type="inferred from homology"/>
<evidence type="ECO:0000256" key="4">
    <source>
        <dbReference type="ARBA" id="ARBA00018141"/>
    </source>
</evidence>
<dbReference type="EC" id="4.1.2.50" evidence="3"/>
<dbReference type="SUPFAM" id="SSF55620">
    <property type="entry name" value="Tetrahydrobiopterin biosynthesis enzymes-like"/>
    <property type="match status" value="1"/>
</dbReference>
<comment type="caution">
    <text evidence="7">The sequence shown here is derived from an EMBL/GenBank/DDBJ whole genome shotgun (WGS) entry which is preliminary data.</text>
</comment>
<organism evidence="7 8">
    <name type="scientific">Blastopirellula marina</name>
    <dbReference type="NCBI Taxonomy" id="124"/>
    <lineage>
        <taxon>Bacteria</taxon>
        <taxon>Pseudomonadati</taxon>
        <taxon>Planctomycetota</taxon>
        <taxon>Planctomycetia</taxon>
        <taxon>Pirellulales</taxon>
        <taxon>Pirellulaceae</taxon>
        <taxon>Blastopirellula</taxon>
    </lineage>
</organism>